<reference evidence="2 3" key="1">
    <citation type="journal article" date="2019" name="Int. J. Syst. Evol. Microbiol.">
        <title>The Global Catalogue of Microorganisms (GCM) 10K type strain sequencing project: providing services to taxonomists for standard genome sequencing and annotation.</title>
        <authorList>
            <consortium name="The Broad Institute Genomics Platform"/>
            <consortium name="The Broad Institute Genome Sequencing Center for Infectious Disease"/>
            <person name="Wu L."/>
            <person name="Ma J."/>
        </authorList>
    </citation>
    <scope>NUCLEOTIDE SEQUENCE [LARGE SCALE GENOMIC DNA]</scope>
    <source>
        <strain evidence="2 3">YIM 94188</strain>
    </source>
</reference>
<evidence type="ECO:0000256" key="1">
    <source>
        <dbReference type="SAM" id="MobiDB-lite"/>
    </source>
</evidence>
<proteinExistence type="predicted"/>
<sequence length="78" mass="9078">MTDERRFTHCPRCGTETNGNEVYRMPIQGDTPDANPADEAATPDRQMVNTEEWIRFLPCECVVPPEEYVELFKERMGR</sequence>
<evidence type="ECO:0000313" key="2">
    <source>
        <dbReference type="EMBL" id="MFC6825642.1"/>
    </source>
</evidence>
<dbReference type="Proteomes" id="UP001596408">
    <property type="component" value="Unassembled WGS sequence"/>
</dbReference>
<dbReference type="AlphaFoldDB" id="A0ABD5U1P3"/>
<keyword evidence="3" id="KW-1185">Reference proteome</keyword>
<protein>
    <submittedName>
        <fullName evidence="2">Uncharacterized protein</fullName>
    </submittedName>
</protein>
<comment type="caution">
    <text evidence="2">The sequence shown here is derived from an EMBL/GenBank/DDBJ whole genome shotgun (WGS) entry which is preliminary data.</text>
</comment>
<dbReference type="RefSeq" id="WP_379696061.1">
    <property type="nucleotide sequence ID" value="NZ_JBHSXH010000015.1"/>
</dbReference>
<name>A0ABD5U1P3_9EURY</name>
<organism evidence="2 3">
    <name type="scientific">Halopelagius fulvigenes</name>
    <dbReference type="NCBI Taxonomy" id="1198324"/>
    <lineage>
        <taxon>Archaea</taxon>
        <taxon>Methanobacteriati</taxon>
        <taxon>Methanobacteriota</taxon>
        <taxon>Stenosarchaea group</taxon>
        <taxon>Halobacteria</taxon>
        <taxon>Halobacteriales</taxon>
        <taxon>Haloferacaceae</taxon>
    </lineage>
</organism>
<feature type="region of interest" description="Disordered" evidence="1">
    <location>
        <begin position="21"/>
        <end position="43"/>
    </location>
</feature>
<evidence type="ECO:0000313" key="3">
    <source>
        <dbReference type="Proteomes" id="UP001596408"/>
    </source>
</evidence>
<dbReference type="EMBL" id="JBHSXH010000015">
    <property type="protein sequence ID" value="MFC6825642.1"/>
    <property type="molecule type" value="Genomic_DNA"/>
</dbReference>
<accession>A0ABD5U1P3</accession>
<gene>
    <name evidence="2" type="ORF">ACFQEV_11670</name>
</gene>